<proteinExistence type="predicted"/>
<dbReference type="EMBL" id="JABAGO010000044">
    <property type="protein sequence ID" value="NMF00360.1"/>
    <property type="molecule type" value="Genomic_DNA"/>
</dbReference>
<dbReference type="RefSeq" id="WP_167331586.1">
    <property type="nucleotide sequence ID" value="NZ_CABKST010000213.1"/>
</dbReference>
<name>A0A848D0T0_ANEAE</name>
<sequence length="20" mass="2426">MKCNVYYWEKFKEGSVSLTL</sequence>
<accession>A0A848D0T0</accession>
<gene>
    <name evidence="1" type="ORF">HF838_19220</name>
</gene>
<dbReference type="GO" id="GO:0046677">
    <property type="term" value="P:response to antibiotic"/>
    <property type="evidence" value="ECO:0007669"/>
    <property type="project" value="InterPro"/>
</dbReference>
<protein>
    <submittedName>
        <fullName evidence="1">Uncharacterized protein</fullName>
    </submittedName>
</protein>
<dbReference type="GeneID" id="99678132"/>
<evidence type="ECO:0000313" key="1">
    <source>
        <dbReference type="EMBL" id="NMF00360.1"/>
    </source>
</evidence>
<dbReference type="Pfam" id="PF08050">
    <property type="entry name" value="Tet_res_leader"/>
    <property type="match status" value="1"/>
</dbReference>
<evidence type="ECO:0000313" key="2">
    <source>
        <dbReference type="Proteomes" id="UP000561326"/>
    </source>
</evidence>
<comment type="caution">
    <text evidence="1">The sequence shown here is derived from an EMBL/GenBank/DDBJ whole genome shotgun (WGS) entry which is preliminary data.</text>
</comment>
<organism evidence="1 2">
    <name type="scientific">Aneurinibacillus aneurinilyticus</name>
    <name type="common">Bacillus aneurinolyticus</name>
    <dbReference type="NCBI Taxonomy" id="1391"/>
    <lineage>
        <taxon>Bacteria</taxon>
        <taxon>Bacillati</taxon>
        <taxon>Bacillota</taxon>
        <taxon>Bacilli</taxon>
        <taxon>Bacillales</taxon>
        <taxon>Paenibacillaceae</taxon>
        <taxon>Aneurinibacillus group</taxon>
        <taxon>Aneurinibacillus</taxon>
    </lineage>
</organism>
<dbReference type="AlphaFoldDB" id="A0A848D0T0"/>
<dbReference type="InterPro" id="IPR012618">
    <property type="entry name" value="Tet-R_leader_TetL"/>
</dbReference>
<reference evidence="1 2" key="1">
    <citation type="submission" date="2020-04" db="EMBL/GenBank/DDBJ databases">
        <authorList>
            <person name="Hitch T.C.A."/>
            <person name="Wylensek D."/>
            <person name="Clavel T."/>
        </authorList>
    </citation>
    <scope>NUCLEOTIDE SEQUENCE [LARGE SCALE GENOMIC DNA]</scope>
    <source>
        <strain evidence="1 2">WB01_D5_05</strain>
    </source>
</reference>
<dbReference type="Proteomes" id="UP000561326">
    <property type="component" value="Unassembled WGS sequence"/>
</dbReference>